<evidence type="ECO:0000256" key="1">
    <source>
        <dbReference type="SAM" id="MobiDB-lite"/>
    </source>
</evidence>
<proteinExistence type="predicted"/>
<dbReference type="Proteomes" id="UP001059272">
    <property type="component" value="Chromosome"/>
</dbReference>
<evidence type="ECO:0000313" key="2">
    <source>
        <dbReference type="EMBL" id="UVO07151.1"/>
    </source>
</evidence>
<organism evidence="2 3">
    <name type="scientific">Pectobacterium polonicum</name>
    <dbReference type="NCBI Taxonomy" id="2485124"/>
    <lineage>
        <taxon>Bacteria</taxon>
        <taxon>Pseudomonadati</taxon>
        <taxon>Pseudomonadota</taxon>
        <taxon>Gammaproteobacteria</taxon>
        <taxon>Enterobacterales</taxon>
        <taxon>Pectobacteriaceae</taxon>
        <taxon>Pectobacterium</taxon>
    </lineage>
</organism>
<evidence type="ECO:0000313" key="3">
    <source>
        <dbReference type="Proteomes" id="UP001059272"/>
    </source>
</evidence>
<dbReference type="KEGG" id="ppoo:LW347_14710"/>
<sequence length="193" mass="22826">MDFPYPYNRNYTMNWFLLSLVNDHLNQLLARYSRLQPIRIDLFYRKGSWRYLHHGMKQTEWEVRQLAEMMMRQGRLVGYFWVLESTPLHGCHAHIVMYLNRHNNQATYPVAEQAGALWQYITEGQGYHNRCDRKANYEADITQPVNYDDNVAINGLRYIISYLAKEKQKDGHYYYGSSEVPTPSGLGRPRGNP</sequence>
<feature type="region of interest" description="Disordered" evidence="1">
    <location>
        <begin position="174"/>
        <end position="193"/>
    </location>
</feature>
<dbReference type="EMBL" id="CP090065">
    <property type="protein sequence ID" value="UVO07151.1"/>
    <property type="molecule type" value="Genomic_DNA"/>
</dbReference>
<dbReference type="AlphaFoldDB" id="A0AAE9NP04"/>
<protein>
    <submittedName>
        <fullName evidence="2">Inovirus Gp2 family protein</fullName>
    </submittedName>
</protein>
<reference evidence="2" key="1">
    <citation type="submission" date="2021-12" db="EMBL/GenBank/DDBJ databases">
        <title>Genome sequence of novel Pectobacterium sp. causing blackleg.</title>
        <authorList>
            <person name="Wang J."/>
        </authorList>
    </citation>
    <scope>NUCLEOTIDE SEQUENCE</scope>
    <source>
        <strain evidence="2">BY21311</strain>
    </source>
</reference>
<name>A0AAE9NP04_9GAMM</name>
<gene>
    <name evidence="2" type="ORF">LW347_14710</name>
</gene>
<dbReference type="RefSeq" id="WP_121328588.1">
    <property type="nucleotide sequence ID" value="NZ_CP090065.1"/>
</dbReference>
<accession>A0AAE9NP04</accession>